<dbReference type="InterPro" id="IPR012906">
    <property type="entry name" value="PaaX-like_N"/>
</dbReference>
<keyword evidence="5" id="KW-1185">Reference proteome</keyword>
<dbReference type="InterPro" id="IPR013225">
    <property type="entry name" value="PaaX_C"/>
</dbReference>
<dbReference type="RefSeq" id="WP_378263061.1">
    <property type="nucleotide sequence ID" value="NZ_JBHSIT010000013.1"/>
</dbReference>
<feature type="domain" description="Transcriptional repressor PaaX-like central Cas2-like" evidence="3">
    <location>
        <begin position="100"/>
        <end position="156"/>
    </location>
</feature>
<sequence>MSRSVTSRSSRVNVSRGAYVNLVPFLFGLAGTEAMPGVALVRLLNEVGVGEAAARSLLARMRRNGYLATERRGKGAVYGLNGSFLAAFRRARDGGFRAPQPWEGWFHAVFYTVPEDRRAFRDKLRRAATLAGYGQMQPGVLISLTDLRARLDEELGGTPPAGTVRYGRVGLDTADAAEIARRAWELDELAQRYREHTARLAAALADNAALADGAPRALTVREYVDLFGTALTDTLRAPPLPPELLPPDWPLPALFQTVGRVFATLGPQVGAQARRIVAESERG</sequence>
<dbReference type="Pfam" id="PF07848">
    <property type="entry name" value="PaaX"/>
    <property type="match status" value="1"/>
</dbReference>
<dbReference type="PANTHER" id="PTHR30319:SF1">
    <property type="entry name" value="TRANSCRIPTIONAL REPRESSOR PAAX"/>
    <property type="match status" value="1"/>
</dbReference>
<dbReference type="Gene3D" id="1.10.10.10">
    <property type="entry name" value="Winged helix-like DNA-binding domain superfamily/Winged helix DNA-binding domain"/>
    <property type="match status" value="1"/>
</dbReference>
<dbReference type="InterPro" id="IPR036388">
    <property type="entry name" value="WH-like_DNA-bd_sf"/>
</dbReference>
<dbReference type="Pfam" id="PF08223">
    <property type="entry name" value="PaaX_C"/>
    <property type="match status" value="1"/>
</dbReference>
<organism evidence="4 5">
    <name type="scientific">Actinomadura gamaensis</name>
    <dbReference type="NCBI Taxonomy" id="1763541"/>
    <lineage>
        <taxon>Bacteria</taxon>
        <taxon>Bacillati</taxon>
        <taxon>Actinomycetota</taxon>
        <taxon>Actinomycetes</taxon>
        <taxon>Streptosporangiales</taxon>
        <taxon>Thermomonosporaceae</taxon>
        <taxon>Actinomadura</taxon>
    </lineage>
</organism>
<protein>
    <submittedName>
        <fullName evidence="4">PaaX family transcriptional regulator C-terminal domain-containing protein</fullName>
    </submittedName>
</protein>
<dbReference type="Pfam" id="PF20803">
    <property type="entry name" value="PaaX_M"/>
    <property type="match status" value="1"/>
</dbReference>
<gene>
    <name evidence="4" type="ORF">ACFPCY_36200</name>
</gene>
<evidence type="ECO:0000313" key="4">
    <source>
        <dbReference type="EMBL" id="MFC4912789.1"/>
    </source>
</evidence>
<reference evidence="5" key="1">
    <citation type="journal article" date="2019" name="Int. J. Syst. Evol. Microbiol.">
        <title>The Global Catalogue of Microorganisms (GCM) 10K type strain sequencing project: providing services to taxonomists for standard genome sequencing and annotation.</title>
        <authorList>
            <consortium name="The Broad Institute Genomics Platform"/>
            <consortium name="The Broad Institute Genome Sequencing Center for Infectious Disease"/>
            <person name="Wu L."/>
            <person name="Ma J."/>
        </authorList>
    </citation>
    <scope>NUCLEOTIDE SEQUENCE [LARGE SCALE GENOMIC DNA]</scope>
    <source>
        <strain evidence="5">KLKA75</strain>
    </source>
</reference>
<dbReference type="EMBL" id="JBHSIT010000013">
    <property type="protein sequence ID" value="MFC4912789.1"/>
    <property type="molecule type" value="Genomic_DNA"/>
</dbReference>
<feature type="domain" description="Transcriptional repressor PaaX-like N-terminal" evidence="1">
    <location>
        <begin position="39"/>
        <end position="80"/>
    </location>
</feature>
<dbReference type="InterPro" id="IPR048846">
    <property type="entry name" value="PaaX-like_central"/>
</dbReference>
<comment type="caution">
    <text evidence="4">The sequence shown here is derived from an EMBL/GenBank/DDBJ whole genome shotgun (WGS) entry which is preliminary data.</text>
</comment>
<evidence type="ECO:0000313" key="5">
    <source>
        <dbReference type="Proteomes" id="UP001595872"/>
    </source>
</evidence>
<dbReference type="Gene3D" id="3.30.70.2650">
    <property type="match status" value="1"/>
</dbReference>
<proteinExistence type="predicted"/>
<feature type="domain" description="Transcriptional repressor PaaX-like C-terminal" evidence="2">
    <location>
        <begin position="184"/>
        <end position="276"/>
    </location>
</feature>
<evidence type="ECO:0000259" key="2">
    <source>
        <dbReference type="Pfam" id="PF08223"/>
    </source>
</evidence>
<evidence type="ECO:0000259" key="1">
    <source>
        <dbReference type="Pfam" id="PF07848"/>
    </source>
</evidence>
<accession>A0ABV9U9D8</accession>
<dbReference type="Proteomes" id="UP001595872">
    <property type="component" value="Unassembled WGS sequence"/>
</dbReference>
<dbReference type="PANTHER" id="PTHR30319">
    <property type="entry name" value="PHENYLACETIC ACID REGULATOR-RELATED TRANSCRIPTIONAL REPRESSOR"/>
    <property type="match status" value="1"/>
</dbReference>
<evidence type="ECO:0000259" key="3">
    <source>
        <dbReference type="Pfam" id="PF20803"/>
    </source>
</evidence>
<name>A0ABV9U9D8_9ACTN</name>